<dbReference type="InterPro" id="IPR027417">
    <property type="entry name" value="P-loop_NTPase"/>
</dbReference>
<sequence>MSKAIILYGPPGSGKGTQASILAKEMGLIQFDIGSLLEKIVHDKVNSKNKKIAEQREIFDKGGLNDSEWVKEIVTPYIEAIGKSGFGIVLSGSLRTTDETFGKQNKEGLLDILEKSFGKKNIFFGFLEVSPETSIKRNSHRLICTVCGTPMQARANLKKCLFCGGKLRKRSLDKPEIIKVRLKTFKDQTEPVIHGLKKRGYAIYKINGEGEPHEVYERLIKKIDSWQK</sequence>
<proteinExistence type="inferred from homology"/>
<accession>A0A2H0USI4</accession>
<dbReference type="AlphaFoldDB" id="A0A2H0USI4"/>
<evidence type="ECO:0000256" key="2">
    <source>
        <dbReference type="ARBA" id="ARBA00022727"/>
    </source>
</evidence>
<dbReference type="GO" id="GO:0005524">
    <property type="term" value="F:ATP binding"/>
    <property type="evidence" value="ECO:0007669"/>
    <property type="project" value="UniProtKB-KW"/>
</dbReference>
<dbReference type="EC" id="2.7.4.3" evidence="6"/>
<dbReference type="PANTHER" id="PTHR23359">
    <property type="entry name" value="NUCLEOTIDE KINASE"/>
    <property type="match status" value="1"/>
</dbReference>
<dbReference type="InterPro" id="IPR000850">
    <property type="entry name" value="Adenylat/UMP-CMP_kin"/>
</dbReference>
<keyword evidence="6" id="KW-0067">ATP-binding</keyword>
<keyword evidence="3 6" id="KW-0547">Nucleotide-binding</keyword>
<protein>
    <recommendedName>
        <fullName evidence="6">Adenylate kinase</fullName>
        <ecNumber evidence="6">2.7.4.3</ecNumber>
    </recommendedName>
</protein>
<name>A0A2H0USI4_9BACT</name>
<dbReference type="EMBL" id="PFAZ01000001">
    <property type="protein sequence ID" value="PIR89351.1"/>
    <property type="molecule type" value="Genomic_DNA"/>
</dbReference>
<comment type="caution">
    <text evidence="7">The sequence shown here is derived from an EMBL/GenBank/DDBJ whole genome shotgun (WGS) entry which is preliminary data.</text>
</comment>
<evidence type="ECO:0000256" key="1">
    <source>
        <dbReference type="ARBA" id="ARBA00022679"/>
    </source>
</evidence>
<keyword evidence="4 5" id="KW-0418">Kinase</keyword>
<evidence type="ECO:0000256" key="4">
    <source>
        <dbReference type="ARBA" id="ARBA00022777"/>
    </source>
</evidence>
<dbReference type="SUPFAM" id="SSF52540">
    <property type="entry name" value="P-loop containing nucleoside triphosphate hydrolases"/>
    <property type="match status" value="1"/>
</dbReference>
<evidence type="ECO:0000313" key="7">
    <source>
        <dbReference type="EMBL" id="PIR89351.1"/>
    </source>
</evidence>
<dbReference type="Pfam" id="PF00406">
    <property type="entry name" value="ADK"/>
    <property type="match status" value="1"/>
</dbReference>
<organism evidence="7 8">
    <name type="scientific">Candidatus Harrisonbacteria bacterium CG10_big_fil_rev_8_21_14_0_10_40_38</name>
    <dbReference type="NCBI Taxonomy" id="1974583"/>
    <lineage>
        <taxon>Bacteria</taxon>
        <taxon>Candidatus Harrisoniibacteriota</taxon>
    </lineage>
</organism>
<dbReference type="CDD" id="cd01428">
    <property type="entry name" value="ADK"/>
    <property type="match status" value="1"/>
</dbReference>
<comment type="subunit">
    <text evidence="6">Monomer.</text>
</comment>
<dbReference type="GO" id="GO:0004017">
    <property type="term" value="F:AMP kinase activity"/>
    <property type="evidence" value="ECO:0007669"/>
    <property type="project" value="UniProtKB-EC"/>
</dbReference>
<dbReference type="Proteomes" id="UP000231157">
    <property type="component" value="Unassembled WGS sequence"/>
</dbReference>
<dbReference type="PRINTS" id="PR00094">
    <property type="entry name" value="ADENYLTKNASE"/>
</dbReference>
<dbReference type="Gene3D" id="3.40.50.300">
    <property type="entry name" value="P-loop containing nucleotide triphosphate hydrolases"/>
    <property type="match status" value="1"/>
</dbReference>
<comment type="catalytic activity">
    <reaction evidence="6">
        <text>AMP + ATP = 2 ADP</text>
        <dbReference type="Rhea" id="RHEA:12973"/>
        <dbReference type="ChEBI" id="CHEBI:30616"/>
        <dbReference type="ChEBI" id="CHEBI:456215"/>
        <dbReference type="ChEBI" id="CHEBI:456216"/>
        <dbReference type="EC" id="2.7.4.3"/>
    </reaction>
</comment>
<keyword evidence="2" id="KW-0545">Nucleotide biosynthesis</keyword>
<dbReference type="GO" id="GO:0005737">
    <property type="term" value="C:cytoplasm"/>
    <property type="evidence" value="ECO:0007669"/>
    <property type="project" value="UniProtKB-SubCell"/>
</dbReference>
<evidence type="ECO:0000256" key="5">
    <source>
        <dbReference type="RuleBase" id="RU003330"/>
    </source>
</evidence>
<comment type="similarity">
    <text evidence="5">Belongs to the adenylate kinase family.</text>
</comment>
<reference evidence="8" key="1">
    <citation type="submission" date="2017-09" db="EMBL/GenBank/DDBJ databases">
        <title>Depth-based differentiation of microbial function through sediment-hosted aquifers and enrichment of novel symbionts in the deep terrestrial subsurface.</title>
        <authorList>
            <person name="Probst A.J."/>
            <person name="Ladd B."/>
            <person name="Jarett J.K."/>
            <person name="Geller-Mcgrath D.E."/>
            <person name="Sieber C.M.K."/>
            <person name="Emerson J.B."/>
            <person name="Anantharaman K."/>
            <person name="Thomas B.C."/>
            <person name="Malmstrom R."/>
            <person name="Stieglmeier M."/>
            <person name="Klingl A."/>
            <person name="Woyke T."/>
            <person name="Ryan C.M."/>
            <person name="Banfield J.F."/>
        </authorList>
    </citation>
    <scope>NUCLEOTIDE SEQUENCE [LARGE SCALE GENOMIC DNA]</scope>
</reference>
<evidence type="ECO:0000313" key="8">
    <source>
        <dbReference type="Proteomes" id="UP000231157"/>
    </source>
</evidence>
<keyword evidence="1 5" id="KW-0808">Transferase</keyword>
<gene>
    <name evidence="7" type="ORF">COU07_00425</name>
</gene>
<evidence type="ECO:0000256" key="3">
    <source>
        <dbReference type="ARBA" id="ARBA00022741"/>
    </source>
</evidence>
<evidence type="ECO:0000256" key="6">
    <source>
        <dbReference type="RuleBase" id="RU003331"/>
    </source>
</evidence>
<comment type="subcellular location">
    <subcellularLocation>
        <location evidence="6">Cytoplasm</location>
    </subcellularLocation>
</comment>